<dbReference type="GO" id="GO:0035999">
    <property type="term" value="P:tetrahydrofolate interconversion"/>
    <property type="evidence" value="ECO:0007669"/>
    <property type="project" value="TreeGrafter"/>
</dbReference>
<evidence type="ECO:0000256" key="2">
    <source>
        <dbReference type="ARBA" id="ARBA00022741"/>
    </source>
</evidence>
<gene>
    <name evidence="6" type="ORF">A2625_00955</name>
</gene>
<comment type="caution">
    <text evidence="6">The sequence shown here is derived from an EMBL/GenBank/DDBJ whole genome shotgun (WGS) entry which is preliminary data.</text>
</comment>
<comment type="catalytic activity">
    <reaction evidence="5">
        <text>(6S)-5-formyl-5,6,7,8-tetrahydrofolate + ATP = (6R)-5,10-methenyltetrahydrofolate + ADP + phosphate</text>
        <dbReference type="Rhea" id="RHEA:10488"/>
        <dbReference type="ChEBI" id="CHEBI:30616"/>
        <dbReference type="ChEBI" id="CHEBI:43474"/>
        <dbReference type="ChEBI" id="CHEBI:57455"/>
        <dbReference type="ChEBI" id="CHEBI:57457"/>
        <dbReference type="ChEBI" id="CHEBI:456216"/>
        <dbReference type="EC" id="6.3.3.2"/>
    </reaction>
</comment>
<reference evidence="6 7" key="1">
    <citation type="journal article" date="2016" name="Nat. Commun.">
        <title>Thousands of microbial genomes shed light on interconnected biogeochemical processes in an aquifer system.</title>
        <authorList>
            <person name="Anantharaman K."/>
            <person name="Brown C.T."/>
            <person name="Hug L.A."/>
            <person name="Sharon I."/>
            <person name="Castelle C.J."/>
            <person name="Probst A.J."/>
            <person name="Thomas B.C."/>
            <person name="Singh A."/>
            <person name="Wilkins M.J."/>
            <person name="Karaoz U."/>
            <person name="Brodie E.L."/>
            <person name="Williams K.H."/>
            <person name="Hubbard S.S."/>
            <person name="Banfield J.F."/>
        </authorList>
    </citation>
    <scope>NUCLEOTIDE SEQUENCE [LARGE SCALE GENOMIC DNA]</scope>
</reference>
<dbReference type="Proteomes" id="UP000178724">
    <property type="component" value="Unassembled WGS sequence"/>
</dbReference>
<evidence type="ECO:0000256" key="1">
    <source>
        <dbReference type="ARBA" id="ARBA00010638"/>
    </source>
</evidence>
<dbReference type="InterPro" id="IPR024185">
    <property type="entry name" value="FTHF_cligase-like_sf"/>
</dbReference>
<organism evidence="6 7">
    <name type="scientific">candidate division WOR-1 bacterium RIFCSPHIGHO2_01_FULL_53_15</name>
    <dbReference type="NCBI Taxonomy" id="1802564"/>
    <lineage>
        <taxon>Bacteria</taxon>
        <taxon>Bacillati</taxon>
        <taxon>Saganbacteria</taxon>
    </lineage>
</organism>
<dbReference type="PIRSF" id="PIRSF006806">
    <property type="entry name" value="FTHF_cligase"/>
    <property type="match status" value="1"/>
</dbReference>
<dbReference type="Pfam" id="PF01812">
    <property type="entry name" value="5-FTHF_cyc-lig"/>
    <property type="match status" value="1"/>
</dbReference>
<protein>
    <recommendedName>
        <fullName evidence="5">5-formyltetrahydrofolate cyclo-ligase</fullName>
        <ecNumber evidence="5">6.3.3.2</ecNumber>
    </recommendedName>
</protein>
<dbReference type="Gene3D" id="3.40.50.10420">
    <property type="entry name" value="NagB/RpiA/CoA transferase-like"/>
    <property type="match status" value="1"/>
</dbReference>
<dbReference type="GO" id="GO:0030272">
    <property type="term" value="F:5-formyltetrahydrofolate cyclo-ligase activity"/>
    <property type="evidence" value="ECO:0007669"/>
    <property type="project" value="UniProtKB-EC"/>
</dbReference>
<keyword evidence="5" id="KW-0460">Magnesium</keyword>
<sequence>MHLSDQKSQLRTSIDERLKHLKENERSAESRSLCRRLTEGIPEGTPICAFFPMRSEPDITPFLEEVLHRKDPLYLPCFDGTLIFRKASNLSTLVRGKLGTLEPPSTAAPIANHQSQIANRLTILIPGRAFDAKGNRLGRGNGGYDKWIVEQREKGIPLRLIGVALEFQIVDSVPVESHDQKMDAVATARGINEC</sequence>
<dbReference type="EMBL" id="METM01000012">
    <property type="protein sequence ID" value="OGB90335.1"/>
    <property type="molecule type" value="Genomic_DNA"/>
</dbReference>
<accession>A0A1F4Q2Z9</accession>
<feature type="binding site" evidence="4">
    <location>
        <begin position="136"/>
        <end position="144"/>
    </location>
    <ligand>
        <name>ATP</name>
        <dbReference type="ChEBI" id="CHEBI:30616"/>
    </ligand>
</feature>
<dbReference type="GO" id="GO:0005524">
    <property type="term" value="F:ATP binding"/>
    <property type="evidence" value="ECO:0007669"/>
    <property type="project" value="UniProtKB-KW"/>
</dbReference>
<dbReference type="InterPro" id="IPR037171">
    <property type="entry name" value="NagB/RpiA_transferase-like"/>
</dbReference>
<evidence type="ECO:0000256" key="5">
    <source>
        <dbReference type="RuleBase" id="RU361279"/>
    </source>
</evidence>
<dbReference type="PANTHER" id="PTHR23407:SF1">
    <property type="entry name" value="5-FORMYLTETRAHYDROFOLATE CYCLO-LIGASE"/>
    <property type="match status" value="1"/>
</dbReference>
<evidence type="ECO:0000313" key="6">
    <source>
        <dbReference type="EMBL" id="OGB90335.1"/>
    </source>
</evidence>
<dbReference type="NCBIfam" id="TIGR02727">
    <property type="entry name" value="MTHFS_bact"/>
    <property type="match status" value="1"/>
</dbReference>
<feature type="binding site" evidence="4">
    <location>
        <position position="56"/>
    </location>
    <ligand>
        <name>substrate</name>
    </ligand>
</feature>
<keyword evidence="5" id="KW-0479">Metal-binding</keyword>
<dbReference type="SUPFAM" id="SSF100950">
    <property type="entry name" value="NagB/RpiA/CoA transferase-like"/>
    <property type="match status" value="1"/>
</dbReference>
<proteinExistence type="inferred from homology"/>
<evidence type="ECO:0000256" key="4">
    <source>
        <dbReference type="PIRSR" id="PIRSR006806-1"/>
    </source>
</evidence>
<dbReference type="InterPro" id="IPR002698">
    <property type="entry name" value="FTHF_cligase"/>
</dbReference>
<dbReference type="PANTHER" id="PTHR23407">
    <property type="entry name" value="ATPASE INHIBITOR/5-FORMYLTETRAHYDROFOLATE CYCLO-LIGASE"/>
    <property type="match status" value="1"/>
</dbReference>
<comment type="cofactor">
    <cofactor evidence="5">
        <name>Mg(2+)</name>
        <dbReference type="ChEBI" id="CHEBI:18420"/>
    </cofactor>
</comment>
<dbReference type="GO" id="GO:0009396">
    <property type="term" value="P:folic acid-containing compound biosynthetic process"/>
    <property type="evidence" value="ECO:0007669"/>
    <property type="project" value="TreeGrafter"/>
</dbReference>
<dbReference type="GO" id="GO:0046872">
    <property type="term" value="F:metal ion binding"/>
    <property type="evidence" value="ECO:0007669"/>
    <property type="project" value="UniProtKB-KW"/>
</dbReference>
<evidence type="ECO:0000313" key="7">
    <source>
        <dbReference type="Proteomes" id="UP000178724"/>
    </source>
</evidence>
<keyword evidence="6" id="KW-0436">Ligase</keyword>
<evidence type="ECO:0000256" key="3">
    <source>
        <dbReference type="ARBA" id="ARBA00022840"/>
    </source>
</evidence>
<keyword evidence="2 4" id="KW-0547">Nucleotide-binding</keyword>
<dbReference type="AlphaFoldDB" id="A0A1F4Q2Z9"/>
<name>A0A1F4Q2Z9_UNCSA</name>
<feature type="binding site" evidence="4">
    <location>
        <begin position="7"/>
        <end position="11"/>
    </location>
    <ligand>
        <name>ATP</name>
        <dbReference type="ChEBI" id="CHEBI:30616"/>
    </ligand>
</feature>
<dbReference type="EC" id="6.3.3.2" evidence="5"/>
<keyword evidence="3 4" id="KW-0067">ATP-binding</keyword>
<comment type="similarity">
    <text evidence="1 5">Belongs to the 5-formyltetrahydrofolate cyclo-ligase family.</text>
</comment>